<dbReference type="Proteomes" id="UP000822688">
    <property type="component" value="Chromosome 6"/>
</dbReference>
<protein>
    <submittedName>
        <fullName evidence="1">Uncharacterized protein</fullName>
    </submittedName>
</protein>
<dbReference type="EMBL" id="CM026427">
    <property type="protein sequence ID" value="KAG0568252.1"/>
    <property type="molecule type" value="Genomic_DNA"/>
</dbReference>
<name>A0A8T0HGS2_CERPU</name>
<accession>A0A8T0HGS2</accession>
<proteinExistence type="predicted"/>
<reference evidence="1 2" key="1">
    <citation type="submission" date="2020-06" db="EMBL/GenBank/DDBJ databases">
        <title>WGS assembly of Ceratodon purpureus strain R40.</title>
        <authorList>
            <person name="Carey S.B."/>
            <person name="Jenkins J."/>
            <person name="Shu S."/>
            <person name="Lovell J.T."/>
            <person name="Sreedasyam A."/>
            <person name="Maumus F."/>
            <person name="Tiley G.P."/>
            <person name="Fernandez-Pozo N."/>
            <person name="Barry K."/>
            <person name="Chen C."/>
            <person name="Wang M."/>
            <person name="Lipzen A."/>
            <person name="Daum C."/>
            <person name="Saski C.A."/>
            <person name="Payton A.C."/>
            <person name="Mcbreen J.C."/>
            <person name="Conrad R.E."/>
            <person name="Kollar L.M."/>
            <person name="Olsson S."/>
            <person name="Huttunen S."/>
            <person name="Landis J.B."/>
            <person name="Wickett N.J."/>
            <person name="Johnson M.G."/>
            <person name="Rensing S.A."/>
            <person name="Grimwood J."/>
            <person name="Schmutz J."/>
            <person name="Mcdaniel S.F."/>
        </authorList>
    </citation>
    <scope>NUCLEOTIDE SEQUENCE [LARGE SCALE GENOMIC DNA]</scope>
    <source>
        <strain evidence="1 2">R40</strain>
    </source>
</reference>
<gene>
    <name evidence="1" type="ORF">KC19_6G006300</name>
</gene>
<organism evidence="1 2">
    <name type="scientific">Ceratodon purpureus</name>
    <name type="common">Fire moss</name>
    <name type="synonym">Dicranum purpureum</name>
    <dbReference type="NCBI Taxonomy" id="3225"/>
    <lineage>
        <taxon>Eukaryota</taxon>
        <taxon>Viridiplantae</taxon>
        <taxon>Streptophyta</taxon>
        <taxon>Embryophyta</taxon>
        <taxon>Bryophyta</taxon>
        <taxon>Bryophytina</taxon>
        <taxon>Bryopsida</taxon>
        <taxon>Dicranidae</taxon>
        <taxon>Pseudoditrichales</taxon>
        <taxon>Ditrichaceae</taxon>
        <taxon>Ceratodon</taxon>
    </lineage>
</organism>
<evidence type="ECO:0000313" key="2">
    <source>
        <dbReference type="Proteomes" id="UP000822688"/>
    </source>
</evidence>
<keyword evidence="2" id="KW-1185">Reference proteome</keyword>
<sequence>MLTPTHTTSKSGTMTKSSTLGGLLRHHKMHIHDINLQHVVSSIHVKTVSLLQKQLGPSHIANLFNLCTLVAILTDSQITSRKRSLHALPKLLPPDSLSPSTGLS</sequence>
<dbReference type="AlphaFoldDB" id="A0A8T0HGS2"/>
<evidence type="ECO:0000313" key="1">
    <source>
        <dbReference type="EMBL" id="KAG0568252.1"/>
    </source>
</evidence>
<comment type="caution">
    <text evidence="1">The sequence shown here is derived from an EMBL/GenBank/DDBJ whole genome shotgun (WGS) entry which is preliminary data.</text>
</comment>